<keyword evidence="3" id="KW-1185">Reference proteome</keyword>
<feature type="non-terminal residue" evidence="2">
    <location>
        <position position="1"/>
    </location>
</feature>
<evidence type="ECO:0000259" key="1">
    <source>
        <dbReference type="SMART" id="SM00579"/>
    </source>
</evidence>
<reference evidence="2 3" key="1">
    <citation type="submission" date="2021-05" db="EMBL/GenBank/DDBJ databases">
        <title>Genome Assembly of Synthetic Allotetraploid Brassica napus Reveals Homoeologous Exchanges between Subgenomes.</title>
        <authorList>
            <person name="Davis J.T."/>
        </authorList>
    </citation>
    <scope>NUCLEOTIDE SEQUENCE [LARGE SCALE GENOMIC DNA]</scope>
    <source>
        <strain evidence="3">cv. Da-Ae</strain>
        <tissue evidence="2">Seedling</tissue>
    </source>
</reference>
<feature type="non-terminal residue" evidence="2">
    <location>
        <position position="170"/>
    </location>
</feature>
<feature type="domain" description="FBD" evidence="1">
    <location>
        <begin position="6"/>
        <end position="65"/>
    </location>
</feature>
<accession>A0ABQ7XY11</accession>
<proteinExistence type="predicted"/>
<evidence type="ECO:0000313" key="2">
    <source>
        <dbReference type="EMBL" id="KAH0859785.1"/>
    </source>
</evidence>
<dbReference type="SMART" id="SM00579">
    <property type="entry name" value="FBD"/>
    <property type="match status" value="2"/>
</dbReference>
<protein>
    <recommendedName>
        <fullName evidence="1">FBD domain-containing protein</fullName>
    </recommendedName>
</protein>
<feature type="domain" description="FBD" evidence="1">
    <location>
        <begin position="97"/>
        <end position="169"/>
    </location>
</feature>
<sequence length="170" mass="19685">SLDTAECLLLHLKTFDWRDYRGTKVDKEVAIYILRNAKRLVTASIYPGSVKCLRNWRFQPGVQETHMTLTWPTYRLPRFREFNDPLPSVCNPSSVPECVSFHLETFQWSLHTGREEKREILLYILQNAPYLITAAVSVSSPDGLESELLLIEKWKCMPKASTSCQLVTRH</sequence>
<dbReference type="Proteomes" id="UP000824890">
    <property type="component" value="Unassembled WGS sequence"/>
</dbReference>
<comment type="caution">
    <text evidence="2">The sequence shown here is derived from an EMBL/GenBank/DDBJ whole genome shotgun (WGS) entry which is preliminary data.</text>
</comment>
<organism evidence="2 3">
    <name type="scientific">Brassica napus</name>
    <name type="common">Rape</name>
    <dbReference type="NCBI Taxonomy" id="3708"/>
    <lineage>
        <taxon>Eukaryota</taxon>
        <taxon>Viridiplantae</taxon>
        <taxon>Streptophyta</taxon>
        <taxon>Embryophyta</taxon>
        <taxon>Tracheophyta</taxon>
        <taxon>Spermatophyta</taxon>
        <taxon>Magnoliopsida</taxon>
        <taxon>eudicotyledons</taxon>
        <taxon>Gunneridae</taxon>
        <taxon>Pentapetalae</taxon>
        <taxon>rosids</taxon>
        <taxon>malvids</taxon>
        <taxon>Brassicales</taxon>
        <taxon>Brassicaceae</taxon>
        <taxon>Brassiceae</taxon>
        <taxon>Brassica</taxon>
    </lineage>
</organism>
<dbReference type="Pfam" id="PF08387">
    <property type="entry name" value="FBD"/>
    <property type="match status" value="2"/>
</dbReference>
<dbReference type="InterPro" id="IPR006566">
    <property type="entry name" value="FBD"/>
</dbReference>
<gene>
    <name evidence="2" type="ORF">HID58_088046</name>
</gene>
<name>A0ABQ7XY11_BRANA</name>
<dbReference type="EMBL" id="JAGKQM010000019">
    <property type="protein sequence ID" value="KAH0859785.1"/>
    <property type="molecule type" value="Genomic_DNA"/>
</dbReference>
<evidence type="ECO:0000313" key="3">
    <source>
        <dbReference type="Proteomes" id="UP000824890"/>
    </source>
</evidence>